<feature type="transmembrane region" description="Helical" evidence="19">
    <location>
        <begin position="221"/>
        <end position="239"/>
    </location>
</feature>
<dbReference type="EC" id="7.1.1.-" evidence="19"/>
<evidence type="ECO:0000256" key="18">
    <source>
        <dbReference type="ARBA" id="ARBA00048026"/>
    </source>
</evidence>
<feature type="transmembrane region" description="Helical" evidence="19">
    <location>
        <begin position="121"/>
        <end position="139"/>
    </location>
</feature>
<feature type="domain" description="NADH-Ubiquinone oxidoreductase (complex I) chain 5 N-terminal" evidence="21">
    <location>
        <begin position="75"/>
        <end position="125"/>
    </location>
</feature>
<feature type="domain" description="NADH:quinone oxidoreductase/Mrp antiporter transmembrane" evidence="20">
    <location>
        <begin position="141"/>
        <end position="442"/>
    </location>
</feature>
<accession>A0A0G2RBB6</accession>
<evidence type="ECO:0000313" key="23">
    <source>
        <dbReference type="EMBL" id="AIW56464.1"/>
    </source>
</evidence>
<dbReference type="Pfam" id="PF01010">
    <property type="entry name" value="Proton_antipo_C"/>
    <property type="match status" value="1"/>
</dbReference>
<evidence type="ECO:0000256" key="2">
    <source>
        <dbReference type="ARBA" id="ARBA00004454"/>
    </source>
</evidence>
<dbReference type="InterPro" id="IPR002128">
    <property type="entry name" value="NADH_UbQ_OxRdtase_chlpt_su5_C"/>
</dbReference>
<evidence type="ECO:0000256" key="14">
    <source>
        <dbReference type="ARBA" id="ARBA00023027"/>
    </source>
</evidence>
<feature type="transmembrane region" description="Helical" evidence="19">
    <location>
        <begin position="260"/>
        <end position="281"/>
    </location>
</feature>
<dbReference type="NCBIfam" id="TIGR01974">
    <property type="entry name" value="NDH_I_L"/>
    <property type="match status" value="1"/>
</dbReference>
<dbReference type="GO" id="GO:0009535">
    <property type="term" value="C:chloroplast thylakoid membrane"/>
    <property type="evidence" value="ECO:0007669"/>
    <property type="project" value="UniProtKB-SubCell"/>
</dbReference>
<keyword evidence="14 19" id="KW-0520">NAD</keyword>
<evidence type="ECO:0000256" key="13">
    <source>
        <dbReference type="ARBA" id="ARBA00022989"/>
    </source>
</evidence>
<evidence type="ECO:0000256" key="3">
    <source>
        <dbReference type="ARBA" id="ARBA00008200"/>
    </source>
</evidence>
<dbReference type="InterPro" id="IPR018393">
    <property type="entry name" value="NADHpl_OxRdtase_5_subgr"/>
</dbReference>
<proteinExistence type="inferred from homology"/>
<evidence type="ECO:0000256" key="10">
    <source>
        <dbReference type="ARBA" id="ARBA00022857"/>
    </source>
</evidence>
<dbReference type="GO" id="GO:0003954">
    <property type="term" value="F:NADH dehydrogenase activity"/>
    <property type="evidence" value="ECO:0007669"/>
    <property type="project" value="TreeGrafter"/>
</dbReference>
<feature type="transmembrane region" description="Helical" evidence="19">
    <location>
        <begin position="596"/>
        <end position="618"/>
    </location>
</feature>
<evidence type="ECO:0000256" key="11">
    <source>
        <dbReference type="ARBA" id="ARBA00022957"/>
    </source>
</evidence>
<keyword evidence="13 19" id="KW-1133">Transmembrane helix</keyword>
<evidence type="ECO:0000256" key="19">
    <source>
        <dbReference type="RuleBase" id="RU364062"/>
    </source>
</evidence>
<keyword evidence="10 19" id="KW-0521">NADP</keyword>
<dbReference type="Pfam" id="PF00361">
    <property type="entry name" value="Proton_antipo_M"/>
    <property type="match status" value="1"/>
</dbReference>
<keyword evidence="16 19" id="KW-0472">Membrane</keyword>
<feature type="transmembrane region" description="Helical" evidence="19">
    <location>
        <begin position="6"/>
        <end position="28"/>
    </location>
</feature>
<evidence type="ECO:0000256" key="16">
    <source>
        <dbReference type="ARBA" id="ARBA00023136"/>
    </source>
</evidence>
<dbReference type="NCBIfam" id="NF005141">
    <property type="entry name" value="PRK06590.1"/>
    <property type="match status" value="1"/>
</dbReference>
<name>A0A0G2RBB6_9LILI</name>
<keyword evidence="19 23" id="KW-0934">Plastid</keyword>
<dbReference type="PANTHER" id="PTHR42829:SF2">
    <property type="entry name" value="NADH-UBIQUINONE OXIDOREDUCTASE CHAIN 5"/>
    <property type="match status" value="1"/>
</dbReference>
<feature type="transmembrane region" description="Helical" evidence="19">
    <location>
        <begin position="392"/>
        <end position="412"/>
    </location>
</feature>
<evidence type="ECO:0000259" key="20">
    <source>
        <dbReference type="Pfam" id="PF00361"/>
    </source>
</evidence>
<comment type="subcellular location">
    <subcellularLocation>
        <location evidence="2 19">Plastid</location>
        <location evidence="2 19">Chloroplast thylakoid membrane</location>
        <topology evidence="2 19">Multi-pass membrane protein</topology>
    </subcellularLocation>
</comment>
<dbReference type="PRINTS" id="PR01435">
    <property type="entry name" value="NPOXDRDTASE5"/>
</dbReference>
<feature type="domain" description="NADH:ubiquinone/plastoquinone oxidoreductase chloroplast chain 5 C-terminal" evidence="22">
    <location>
        <begin position="448"/>
        <end position="684"/>
    </location>
</feature>
<comment type="catalytic activity">
    <reaction evidence="17 19">
        <text>a plastoquinone + NADPH + (n+1) H(+)(in) = a plastoquinol + NADP(+) + n H(+)(out)</text>
        <dbReference type="Rhea" id="RHEA:42612"/>
        <dbReference type="Rhea" id="RHEA-COMP:9561"/>
        <dbReference type="Rhea" id="RHEA-COMP:9562"/>
        <dbReference type="ChEBI" id="CHEBI:15378"/>
        <dbReference type="ChEBI" id="CHEBI:17757"/>
        <dbReference type="ChEBI" id="CHEBI:57783"/>
        <dbReference type="ChEBI" id="CHEBI:58349"/>
        <dbReference type="ChEBI" id="CHEBI:62192"/>
    </reaction>
</comment>
<evidence type="ECO:0000256" key="5">
    <source>
        <dbReference type="ARBA" id="ARBA00018648"/>
    </source>
</evidence>
<dbReference type="InterPro" id="IPR003945">
    <property type="entry name" value="NU5C-like"/>
</dbReference>
<evidence type="ECO:0000259" key="22">
    <source>
        <dbReference type="Pfam" id="PF01010"/>
    </source>
</evidence>
<dbReference type="GO" id="GO:0008137">
    <property type="term" value="F:NADH dehydrogenase (ubiquinone) activity"/>
    <property type="evidence" value="ECO:0007669"/>
    <property type="project" value="InterPro"/>
</dbReference>
<dbReference type="GO" id="GO:0042773">
    <property type="term" value="P:ATP synthesis coupled electron transport"/>
    <property type="evidence" value="ECO:0007669"/>
    <property type="project" value="InterPro"/>
</dbReference>
<keyword evidence="6 19" id="KW-0813">Transport</keyword>
<feature type="transmembrane region" description="Helical" evidence="19">
    <location>
        <begin position="145"/>
        <end position="167"/>
    </location>
</feature>
<evidence type="ECO:0000256" key="1">
    <source>
        <dbReference type="ARBA" id="ARBA00004059"/>
    </source>
</evidence>
<feature type="transmembrane region" description="Helical" evidence="19">
    <location>
        <begin position="287"/>
        <end position="311"/>
    </location>
</feature>
<dbReference type="GO" id="GO:0048038">
    <property type="term" value="F:quinone binding"/>
    <property type="evidence" value="ECO:0007669"/>
    <property type="project" value="UniProtKB-KW"/>
</dbReference>
<feature type="transmembrane region" description="Helical" evidence="19">
    <location>
        <begin position="424"/>
        <end position="447"/>
    </location>
</feature>
<organism evidence="23">
    <name type="scientific">Xerophyllum tenax</name>
    <dbReference type="NCBI Taxonomy" id="86979"/>
    <lineage>
        <taxon>Eukaryota</taxon>
        <taxon>Viridiplantae</taxon>
        <taxon>Streptophyta</taxon>
        <taxon>Embryophyta</taxon>
        <taxon>Tracheophyta</taxon>
        <taxon>Spermatophyta</taxon>
        <taxon>Magnoliopsida</taxon>
        <taxon>Liliopsida</taxon>
        <taxon>Liliales</taxon>
        <taxon>Melanthiaceae</taxon>
        <taxon>Xerophyllum</taxon>
    </lineage>
</organism>
<keyword evidence="7 19" id="KW-0150">Chloroplast</keyword>
<dbReference type="AlphaFoldDB" id="A0A0G2RBB6"/>
<protein>
    <recommendedName>
        <fullName evidence="5 19">NAD(P)H-quinone oxidoreductase subunit 5, chloroplastic</fullName>
        <ecNumber evidence="19">7.1.1.-</ecNumber>
    </recommendedName>
    <alternativeName>
        <fullName evidence="19">NADH-plastoquinone oxidoreductase subunit 5</fullName>
    </alternativeName>
</protein>
<feature type="transmembrane region" description="Helical" evidence="19">
    <location>
        <begin position="40"/>
        <end position="60"/>
    </location>
</feature>
<evidence type="ECO:0000256" key="8">
    <source>
        <dbReference type="ARBA" id="ARBA00022692"/>
    </source>
</evidence>
<evidence type="ECO:0000259" key="21">
    <source>
        <dbReference type="Pfam" id="PF00662"/>
    </source>
</evidence>
<keyword evidence="8 19" id="KW-0812">Transmembrane</keyword>
<comment type="catalytic activity">
    <reaction evidence="18 19">
        <text>a plastoquinone + NADH + (n+1) H(+)(in) = a plastoquinol + NAD(+) + n H(+)(out)</text>
        <dbReference type="Rhea" id="RHEA:42608"/>
        <dbReference type="Rhea" id="RHEA-COMP:9561"/>
        <dbReference type="Rhea" id="RHEA-COMP:9562"/>
        <dbReference type="ChEBI" id="CHEBI:15378"/>
        <dbReference type="ChEBI" id="CHEBI:17757"/>
        <dbReference type="ChEBI" id="CHEBI:57540"/>
        <dbReference type="ChEBI" id="CHEBI:57945"/>
        <dbReference type="ChEBI" id="CHEBI:62192"/>
    </reaction>
</comment>
<comment type="subunit">
    <text evidence="4 19">NDH is composed of at least 16 different subunits, 5 of which are encoded in the nucleus.</text>
</comment>
<dbReference type="EMBL" id="KM078035">
    <property type="protein sequence ID" value="AIW56464.1"/>
    <property type="molecule type" value="Genomic_DNA"/>
</dbReference>
<dbReference type="Gene3D" id="1.20.5.2700">
    <property type="match status" value="1"/>
</dbReference>
<evidence type="ECO:0000256" key="4">
    <source>
        <dbReference type="ARBA" id="ARBA00011199"/>
    </source>
</evidence>
<dbReference type="Pfam" id="PF00662">
    <property type="entry name" value="Proton_antipo_N"/>
    <property type="match status" value="1"/>
</dbReference>
<evidence type="ECO:0000256" key="7">
    <source>
        <dbReference type="ARBA" id="ARBA00022528"/>
    </source>
</evidence>
<feature type="transmembrane region" description="Helical" evidence="19">
    <location>
        <begin position="179"/>
        <end position="201"/>
    </location>
</feature>
<dbReference type="GeneID" id="24418699"/>
<comment type="function">
    <text evidence="1 19">NDH shuttles electrons from NAD(P)H:plastoquinone, via FMN and iron-sulfur (Fe-S) centers, to quinones in the photosynthetic chain and possibly in a chloroplast respiratory chain. The immediate electron acceptor for the enzyme in this species is believed to be plastoquinone. Couples the redox reaction to proton translocation, and thus conserves the redox energy in a proton gradient.</text>
</comment>
<keyword evidence="15 19" id="KW-0793">Thylakoid</keyword>
<evidence type="ECO:0000256" key="12">
    <source>
        <dbReference type="ARBA" id="ARBA00022967"/>
    </source>
</evidence>
<dbReference type="RefSeq" id="YP_009141910.1">
    <property type="nucleotide sequence ID" value="NC_027158.1"/>
</dbReference>
<keyword evidence="11 19" id="KW-0618">Plastoquinone</keyword>
<evidence type="ECO:0000256" key="17">
    <source>
        <dbReference type="ARBA" id="ARBA00047726"/>
    </source>
</evidence>
<evidence type="ECO:0000256" key="15">
    <source>
        <dbReference type="ARBA" id="ARBA00023078"/>
    </source>
</evidence>
<evidence type="ECO:0000256" key="6">
    <source>
        <dbReference type="ARBA" id="ARBA00022448"/>
    </source>
</evidence>
<dbReference type="InterPro" id="IPR001750">
    <property type="entry name" value="ND/Mrp_TM"/>
</dbReference>
<keyword evidence="12" id="KW-1278">Translocase</keyword>
<feature type="transmembrane region" description="Helical" evidence="19">
    <location>
        <begin position="85"/>
        <end position="109"/>
    </location>
</feature>
<reference evidence="23" key="1">
    <citation type="submission" date="2014-07" db="EMBL/GenBank/DDBJ databases">
        <title>Comparative analysis of complete chloroplast genome sequeces of five tribes in Melanthiaceae.</title>
        <authorList>
            <person name="Do K.H.D."/>
            <person name="Kim J."/>
            <person name="Kim J.-H."/>
        </authorList>
    </citation>
    <scope>NUCLEOTIDE SEQUENCE</scope>
</reference>
<geneLocation type="chloroplast" evidence="23"/>
<keyword evidence="9 19" id="KW-0874">Quinone</keyword>
<dbReference type="InterPro" id="IPR001516">
    <property type="entry name" value="Proton_antipo_N"/>
</dbReference>
<dbReference type="PRINTS" id="PR01434">
    <property type="entry name" value="NADHDHGNASE5"/>
</dbReference>
<dbReference type="PANTHER" id="PTHR42829">
    <property type="entry name" value="NADH-UBIQUINONE OXIDOREDUCTASE CHAIN 5"/>
    <property type="match status" value="1"/>
</dbReference>
<evidence type="ECO:0000256" key="9">
    <source>
        <dbReference type="ARBA" id="ARBA00022719"/>
    </source>
</evidence>
<feature type="transmembrane region" description="Helical" evidence="19">
    <location>
        <begin position="542"/>
        <end position="562"/>
    </location>
</feature>
<sequence>MEHTYQYAWIIPFLPLTVTMSIGFGLLLIPTATKNIRRMWAFISVLLLSITMVFSANLSLQQINGSFIYQYLWSWTINNDFSLEFGYLIDPLTSIMSILITTAGIMVLIYSDNYMSHDQGYLRFFAYMSFSNTSMLGLVTSSNFIQIYIFWELVGMCSYLLIGFWFTRPIAASACQKAFVTNRVGDFGLLLGILGFYWITGSLEFRDLFEIVKNLIHNNEVNSLFATLCASLLFVGAIAKSAQFPLHVWLPDAMEGPTPISALIHAATMVAAGIFLVARLLPLFIVIPYIMNLISLIGVITVLFGATLALAQGDIKKSLAYSTMSQLGYIMLALGMGSYRDALFHLITHAYSKALLFLGSGSIIHSMEPIVGYSPDKSQNMVLMGGLTRYVPITRIAFLLGTLSLCGIPPLACFWSKDEILNDSWLYSPIFGLIACFTTGLTGFYMFRMYLLTFDGHLRVNLKNYSSTQNSSFYSISLWGKEAPKAVNRNSFLSTINNKVSLSSKDTYKIHDNVRNRMRCFSTYFGKKDTYTYPHESDNTMLFPLLILVLFTLFIGSIGIHFDRGVVDFDILSKWLTPSTNLFHPNSNYSVDWYEFFTNAIFSVSIALFGLLIAYILYGSVYSSFHNLDLINSFLKRGPKRIFLDQIKNVIYDWSYNRGYIDIFYTKVLTMGVRGLAEKIQFFNRHMIDGITNGVGLGSFFIGEGIKYMGGGRISSYLFLYLFYVSVSIFLFIFLFYKF</sequence>
<feature type="transmembrane region" description="Helical" evidence="19">
    <location>
        <begin position="717"/>
        <end position="737"/>
    </location>
</feature>
<gene>
    <name evidence="19 23" type="primary">ndhF</name>
</gene>
<comment type="similarity">
    <text evidence="3 19">Belongs to the complex I subunit 5 family.</text>
</comment>
<dbReference type="GO" id="GO:0015990">
    <property type="term" value="P:electron transport coupled proton transport"/>
    <property type="evidence" value="ECO:0007669"/>
    <property type="project" value="TreeGrafter"/>
</dbReference>